<evidence type="ECO:0000256" key="8">
    <source>
        <dbReference type="SAM" id="Phobius"/>
    </source>
</evidence>
<evidence type="ECO:0000256" key="4">
    <source>
        <dbReference type="ARBA" id="ARBA00022692"/>
    </source>
</evidence>
<keyword evidence="6 7" id="KW-0472">Membrane</keyword>
<evidence type="ECO:0000256" key="5">
    <source>
        <dbReference type="ARBA" id="ARBA00022989"/>
    </source>
</evidence>
<dbReference type="InterPro" id="IPR036737">
    <property type="entry name" value="OmpA-like_sf"/>
</dbReference>
<dbReference type="Pfam" id="PF13677">
    <property type="entry name" value="MotB_plug"/>
    <property type="match status" value="1"/>
</dbReference>
<keyword evidence="11" id="KW-1185">Reference proteome</keyword>
<dbReference type="GO" id="GO:0005886">
    <property type="term" value="C:plasma membrane"/>
    <property type="evidence" value="ECO:0007669"/>
    <property type="project" value="UniProtKB-SubCell"/>
</dbReference>
<dbReference type="Gene3D" id="3.30.1330.60">
    <property type="entry name" value="OmpA-like domain"/>
    <property type="match status" value="1"/>
</dbReference>
<sequence length="245" mass="27529">MSRKKREEDGGIKGDAWLATYADLVTLLLCFFVLLFAFSNLDAQKFQAFISSFQGGAGILPGGNVMIDPPIQGELPEEEIEEIKDLSMMKKLIDEYSKGEGMESEIETKIEERGLLIRSLDNVFFDSGAADVKDEAKGMLNFISELLNNEEFKERQVKIEGHTDSDPIKNINNKYPTNWELSAIRATNVLRYLVEVQGIEGSRISTSGYGDKRPVVSNDTFENKAKNRRVDIIILKSSYSETEPN</sequence>
<evidence type="ECO:0000256" key="1">
    <source>
        <dbReference type="ARBA" id="ARBA00004162"/>
    </source>
</evidence>
<keyword evidence="3" id="KW-1003">Cell membrane</keyword>
<evidence type="ECO:0000256" key="6">
    <source>
        <dbReference type="ARBA" id="ARBA00023136"/>
    </source>
</evidence>
<gene>
    <name evidence="10" type="ordered locus">Curi_c15920</name>
</gene>
<dbReference type="PROSITE" id="PS51123">
    <property type="entry name" value="OMPA_2"/>
    <property type="match status" value="1"/>
</dbReference>
<dbReference type="STRING" id="1128398.Curi_c15920"/>
<name>K0B0Z6_GOTA9</name>
<organism evidence="10 11">
    <name type="scientific">Gottschalkia acidurici (strain ATCC 7906 / DSM 604 / BCRC 14475 / CIP 104303 / KCTC 5404 / NCIMB 10678 / 9a)</name>
    <name type="common">Clostridium acidurici</name>
    <dbReference type="NCBI Taxonomy" id="1128398"/>
    <lineage>
        <taxon>Bacteria</taxon>
        <taxon>Bacillati</taxon>
        <taxon>Bacillota</taxon>
        <taxon>Tissierellia</taxon>
        <taxon>Tissierellales</taxon>
        <taxon>Gottschalkiaceae</taxon>
        <taxon>Gottschalkia</taxon>
    </lineage>
</organism>
<dbReference type="EMBL" id="CP003326">
    <property type="protein sequence ID" value="AFS78600.1"/>
    <property type="molecule type" value="Genomic_DNA"/>
</dbReference>
<dbReference type="eggNOG" id="COG1360">
    <property type="taxonomic scope" value="Bacteria"/>
</dbReference>
<evidence type="ECO:0000256" key="3">
    <source>
        <dbReference type="ARBA" id="ARBA00022475"/>
    </source>
</evidence>
<feature type="transmembrane region" description="Helical" evidence="8">
    <location>
        <begin position="21"/>
        <end position="41"/>
    </location>
</feature>
<dbReference type="Proteomes" id="UP000006094">
    <property type="component" value="Chromosome"/>
</dbReference>
<reference evidence="10 11" key="1">
    <citation type="journal article" date="2012" name="PLoS ONE">
        <title>The purine-utilizing bacterium Clostridium acidurici 9a: a genome-guided metabolic reconsideration.</title>
        <authorList>
            <person name="Hartwich K."/>
            <person name="Poehlein A."/>
            <person name="Daniel R."/>
        </authorList>
    </citation>
    <scope>NUCLEOTIDE SEQUENCE [LARGE SCALE GENOMIC DNA]</scope>
    <source>
        <strain evidence="11">ATCC 7906 / DSM 604 / BCRC 14475 / CIP 104303 / KCTC 5404 / NCIMB 10678 / 9a</strain>
    </source>
</reference>
<dbReference type="CDD" id="cd07185">
    <property type="entry name" value="OmpA_C-like"/>
    <property type="match status" value="1"/>
</dbReference>
<evidence type="ECO:0000259" key="9">
    <source>
        <dbReference type="PROSITE" id="PS51123"/>
    </source>
</evidence>
<dbReference type="InterPro" id="IPR006665">
    <property type="entry name" value="OmpA-like"/>
</dbReference>
<dbReference type="PANTHER" id="PTHR30329">
    <property type="entry name" value="STATOR ELEMENT OF FLAGELLAR MOTOR COMPLEX"/>
    <property type="match status" value="1"/>
</dbReference>
<dbReference type="PANTHER" id="PTHR30329:SF21">
    <property type="entry name" value="LIPOPROTEIN YIAD-RELATED"/>
    <property type="match status" value="1"/>
</dbReference>
<protein>
    <submittedName>
        <fullName evidence="10">OmpA/MotB domain-containing protein</fullName>
    </submittedName>
</protein>
<dbReference type="RefSeq" id="WP_014967736.1">
    <property type="nucleotide sequence ID" value="NC_018664.1"/>
</dbReference>
<comment type="similarity">
    <text evidence="2">Belongs to the MotB family.</text>
</comment>
<dbReference type="OrthoDB" id="9815217at2"/>
<dbReference type="AlphaFoldDB" id="K0B0Z6"/>
<dbReference type="Pfam" id="PF00691">
    <property type="entry name" value="OmpA"/>
    <property type="match status" value="1"/>
</dbReference>
<dbReference type="InterPro" id="IPR025713">
    <property type="entry name" value="MotB-like_N_dom"/>
</dbReference>
<dbReference type="PATRIC" id="fig|1128398.3.peg.1630"/>
<keyword evidence="5 8" id="KW-1133">Transmembrane helix</keyword>
<accession>K0B0Z6</accession>
<feature type="domain" description="OmpA-like" evidence="9">
    <location>
        <begin position="112"/>
        <end position="238"/>
    </location>
</feature>
<comment type="subcellular location">
    <subcellularLocation>
        <location evidence="1">Cell membrane</location>
        <topology evidence="1">Single-pass membrane protein</topology>
    </subcellularLocation>
</comment>
<evidence type="ECO:0000313" key="11">
    <source>
        <dbReference type="Proteomes" id="UP000006094"/>
    </source>
</evidence>
<dbReference type="InterPro" id="IPR050330">
    <property type="entry name" value="Bact_OuterMem_StrucFunc"/>
</dbReference>
<dbReference type="HOGENOM" id="CLU_016890_0_0_9"/>
<dbReference type="SUPFAM" id="SSF103088">
    <property type="entry name" value="OmpA-like"/>
    <property type="match status" value="1"/>
</dbReference>
<keyword evidence="4 8" id="KW-0812">Transmembrane</keyword>
<proteinExistence type="inferred from homology"/>
<evidence type="ECO:0000313" key="10">
    <source>
        <dbReference type="EMBL" id="AFS78600.1"/>
    </source>
</evidence>
<evidence type="ECO:0000256" key="2">
    <source>
        <dbReference type="ARBA" id="ARBA00008914"/>
    </source>
</evidence>
<dbReference type="KEGG" id="cad:Curi_c15920"/>
<evidence type="ECO:0000256" key="7">
    <source>
        <dbReference type="PROSITE-ProRule" id="PRU00473"/>
    </source>
</evidence>